<dbReference type="InterPro" id="IPR039253">
    <property type="entry name" value="APLF"/>
</dbReference>
<accession>A0ABY7FEP3</accession>
<evidence type="ECO:0000256" key="5">
    <source>
        <dbReference type="ARBA" id="ARBA00023242"/>
    </source>
</evidence>
<evidence type="ECO:0000259" key="7">
    <source>
        <dbReference type="Pfam" id="PF17913"/>
    </source>
</evidence>
<dbReference type="PANTHER" id="PTHR21315:SF2">
    <property type="entry name" value="APRATAXIN AND PNK-LIKE FACTOR"/>
    <property type="match status" value="1"/>
</dbReference>
<keyword evidence="4" id="KW-0234">DNA repair</keyword>
<feature type="compositionally biased region" description="Acidic residues" evidence="6">
    <location>
        <begin position="209"/>
        <end position="218"/>
    </location>
</feature>
<organism evidence="8 9">
    <name type="scientific">Mya arenaria</name>
    <name type="common">Soft-shell clam</name>
    <dbReference type="NCBI Taxonomy" id="6604"/>
    <lineage>
        <taxon>Eukaryota</taxon>
        <taxon>Metazoa</taxon>
        <taxon>Spiralia</taxon>
        <taxon>Lophotrochozoa</taxon>
        <taxon>Mollusca</taxon>
        <taxon>Bivalvia</taxon>
        <taxon>Autobranchia</taxon>
        <taxon>Heteroconchia</taxon>
        <taxon>Euheterodonta</taxon>
        <taxon>Imparidentia</taxon>
        <taxon>Neoheterodontei</taxon>
        <taxon>Myida</taxon>
        <taxon>Myoidea</taxon>
        <taxon>Myidae</taxon>
        <taxon>Mya</taxon>
    </lineage>
</organism>
<reference evidence="8" key="1">
    <citation type="submission" date="2022-11" db="EMBL/GenBank/DDBJ databases">
        <title>Centuries of genome instability and evolution in soft-shell clam transmissible cancer (bioRxiv).</title>
        <authorList>
            <person name="Hart S.F.M."/>
            <person name="Yonemitsu M.A."/>
            <person name="Giersch R.M."/>
            <person name="Beal B.F."/>
            <person name="Arriagada G."/>
            <person name="Davis B.W."/>
            <person name="Ostrander E.A."/>
            <person name="Goff S.P."/>
            <person name="Metzger M.J."/>
        </authorList>
    </citation>
    <scope>NUCLEOTIDE SEQUENCE</scope>
    <source>
        <strain evidence="8">MELC-2E11</strain>
        <tissue evidence="8">Siphon/mantle</tissue>
    </source>
</reference>
<dbReference type="SUPFAM" id="SSF49879">
    <property type="entry name" value="SMAD/FHA domain"/>
    <property type="match status" value="1"/>
</dbReference>
<dbReference type="Proteomes" id="UP001164746">
    <property type="component" value="Chromosome 11"/>
</dbReference>
<feature type="compositionally biased region" description="Acidic residues" evidence="6">
    <location>
        <begin position="157"/>
        <end position="166"/>
    </location>
</feature>
<feature type="compositionally biased region" description="Acidic residues" evidence="6">
    <location>
        <begin position="280"/>
        <end position="294"/>
    </location>
</feature>
<gene>
    <name evidence="8" type="ORF">MAR_001682</name>
</gene>
<dbReference type="InterPro" id="IPR041388">
    <property type="entry name" value="FHA_2"/>
</dbReference>
<dbReference type="PANTHER" id="PTHR21315">
    <property type="entry name" value="APRATAXIN AND PNK-LIKE FACTOR-RELATED"/>
    <property type="match status" value="1"/>
</dbReference>
<sequence length="403" mass="45839">MSAINIFKLENGDSKPISIDEGKTVIGRGPFLQVTDKRVSRNHGVLEVSDGKLYITPTHTNPCFFKRTPKSSVEIMKKDERRHLENGQIFGLLPDSLYFKVQCPVTENGTPKSEDDDEEDWEAEEDYKPKKRSPAKRATPKAKPKPKPRARKKAMSSEEEDLDSEEEVKPKKGRTVGRKARGHGGDEVPSTSSRASRAARAKRKSYVDDFVDFSDEEAVPSTQEKDDDSDFVAEEIINEESASDWEEDAKSGSQKRKRKHAGRPSRGKGRPRRKKKNMSSDEEEEEMSVEESSSDDYVAPKRDPKTKKRKDGEEKNPEHFTEFSHPGDVSYDEHSDLDDDDIPDCPYGHTCFSFINDRSQTQKTDEPDEGSEDDEDDEDEEEDIDELKKEAKKFIKNDKLTTP</sequence>
<dbReference type="EMBL" id="CP111022">
    <property type="protein sequence ID" value="WAR19844.1"/>
    <property type="molecule type" value="Genomic_DNA"/>
</dbReference>
<evidence type="ECO:0000256" key="6">
    <source>
        <dbReference type="SAM" id="MobiDB-lite"/>
    </source>
</evidence>
<protein>
    <submittedName>
        <fullName evidence="8">APLF-like protein</fullName>
    </submittedName>
</protein>
<feature type="non-terminal residue" evidence="8">
    <location>
        <position position="403"/>
    </location>
</feature>
<feature type="region of interest" description="Disordered" evidence="6">
    <location>
        <begin position="107"/>
        <end position="403"/>
    </location>
</feature>
<name>A0ABY7FEP3_MYAAR</name>
<feature type="compositionally biased region" description="Acidic residues" evidence="6">
    <location>
        <begin position="114"/>
        <end position="125"/>
    </location>
</feature>
<keyword evidence="5" id="KW-0539">Nucleus</keyword>
<evidence type="ECO:0000256" key="3">
    <source>
        <dbReference type="ARBA" id="ARBA00022801"/>
    </source>
</evidence>
<feature type="compositionally biased region" description="Acidic residues" evidence="6">
    <location>
        <begin position="366"/>
        <end position="385"/>
    </location>
</feature>
<evidence type="ECO:0000256" key="2">
    <source>
        <dbReference type="ARBA" id="ARBA00022763"/>
    </source>
</evidence>
<feature type="compositionally biased region" description="Basic residues" evidence="6">
    <location>
        <begin position="171"/>
        <end position="182"/>
    </location>
</feature>
<feature type="compositionally biased region" description="Acidic residues" evidence="6">
    <location>
        <begin position="225"/>
        <end position="247"/>
    </location>
</feature>
<evidence type="ECO:0000256" key="1">
    <source>
        <dbReference type="ARBA" id="ARBA00004123"/>
    </source>
</evidence>
<dbReference type="InterPro" id="IPR008984">
    <property type="entry name" value="SMAD_FHA_dom_sf"/>
</dbReference>
<keyword evidence="3" id="KW-0378">Hydrolase</keyword>
<keyword evidence="2" id="KW-0227">DNA damage</keyword>
<evidence type="ECO:0000256" key="4">
    <source>
        <dbReference type="ARBA" id="ARBA00023204"/>
    </source>
</evidence>
<evidence type="ECO:0000313" key="9">
    <source>
        <dbReference type="Proteomes" id="UP001164746"/>
    </source>
</evidence>
<evidence type="ECO:0000313" key="8">
    <source>
        <dbReference type="EMBL" id="WAR19844.1"/>
    </source>
</evidence>
<feature type="compositionally biased region" description="Basic residues" evidence="6">
    <location>
        <begin position="129"/>
        <end position="154"/>
    </location>
</feature>
<feature type="compositionally biased region" description="Basic residues" evidence="6">
    <location>
        <begin position="253"/>
        <end position="277"/>
    </location>
</feature>
<dbReference type="Pfam" id="PF17913">
    <property type="entry name" value="FHA_2"/>
    <property type="match status" value="1"/>
</dbReference>
<feature type="domain" description="PNK FHA" evidence="7">
    <location>
        <begin position="8"/>
        <end position="49"/>
    </location>
</feature>
<dbReference type="Gene3D" id="2.60.200.20">
    <property type="match status" value="1"/>
</dbReference>
<comment type="subcellular location">
    <subcellularLocation>
        <location evidence="1">Nucleus</location>
    </subcellularLocation>
</comment>
<feature type="compositionally biased region" description="Basic and acidic residues" evidence="6">
    <location>
        <begin position="386"/>
        <end position="403"/>
    </location>
</feature>
<keyword evidence="9" id="KW-1185">Reference proteome</keyword>
<feature type="compositionally biased region" description="Basic and acidic residues" evidence="6">
    <location>
        <begin position="310"/>
        <end position="322"/>
    </location>
</feature>
<proteinExistence type="predicted"/>